<feature type="transmembrane region" description="Helical" evidence="9">
    <location>
        <begin position="531"/>
        <end position="549"/>
    </location>
</feature>
<keyword evidence="4 9" id="KW-0812">Transmembrane</keyword>
<keyword evidence="8" id="KW-0175">Coiled coil</keyword>
<organism evidence="10 11">
    <name type="scientific">Candidatus Eubacterium avistercoris</name>
    <dbReference type="NCBI Taxonomy" id="2838567"/>
    <lineage>
        <taxon>Bacteria</taxon>
        <taxon>Bacillati</taxon>
        <taxon>Bacillota</taxon>
        <taxon>Clostridia</taxon>
        <taxon>Eubacteriales</taxon>
        <taxon>Eubacteriaceae</taxon>
        <taxon>Eubacterium</taxon>
    </lineage>
</organism>
<evidence type="ECO:0000256" key="5">
    <source>
        <dbReference type="ARBA" id="ARBA00022989"/>
    </source>
</evidence>
<gene>
    <name evidence="10" type="ORF">IAA08_09640</name>
</gene>
<evidence type="ECO:0000256" key="8">
    <source>
        <dbReference type="SAM" id="Coils"/>
    </source>
</evidence>
<feature type="transmembrane region" description="Helical" evidence="9">
    <location>
        <begin position="580"/>
        <end position="597"/>
    </location>
</feature>
<evidence type="ECO:0000256" key="2">
    <source>
        <dbReference type="ARBA" id="ARBA00009904"/>
    </source>
</evidence>
<feature type="transmembrane region" description="Helical" evidence="9">
    <location>
        <begin position="365"/>
        <end position="393"/>
    </location>
</feature>
<evidence type="ECO:0000256" key="3">
    <source>
        <dbReference type="ARBA" id="ARBA00022448"/>
    </source>
</evidence>
<dbReference type="GO" id="GO:0033179">
    <property type="term" value="C:proton-transporting V-type ATPase, V0 domain"/>
    <property type="evidence" value="ECO:0007669"/>
    <property type="project" value="InterPro"/>
</dbReference>
<evidence type="ECO:0000313" key="11">
    <source>
        <dbReference type="Proteomes" id="UP000824024"/>
    </source>
</evidence>
<dbReference type="Gene3D" id="3.30.70.2170">
    <property type="match status" value="1"/>
</dbReference>
<dbReference type="Proteomes" id="UP000824024">
    <property type="component" value="Unassembled WGS sequence"/>
</dbReference>
<feature type="transmembrane region" description="Helical" evidence="9">
    <location>
        <begin position="405"/>
        <end position="427"/>
    </location>
</feature>
<evidence type="ECO:0000256" key="6">
    <source>
        <dbReference type="ARBA" id="ARBA00023065"/>
    </source>
</evidence>
<dbReference type="GO" id="GO:0046961">
    <property type="term" value="F:proton-transporting ATPase activity, rotational mechanism"/>
    <property type="evidence" value="ECO:0007669"/>
    <property type="project" value="InterPro"/>
</dbReference>
<accession>A0A9D2IG94</accession>
<evidence type="ECO:0000256" key="9">
    <source>
        <dbReference type="SAM" id="Phobius"/>
    </source>
</evidence>
<keyword evidence="6" id="KW-0406">Ion transport</keyword>
<dbReference type="Pfam" id="PF01496">
    <property type="entry name" value="V_ATPase_I"/>
    <property type="match status" value="2"/>
</dbReference>
<dbReference type="EMBL" id="DXCH01000264">
    <property type="protein sequence ID" value="HIZ08184.1"/>
    <property type="molecule type" value="Genomic_DNA"/>
</dbReference>
<dbReference type="Gene3D" id="1.20.1460.20">
    <property type="match status" value="1"/>
</dbReference>
<feature type="transmembrane region" description="Helical" evidence="9">
    <location>
        <begin position="498"/>
        <end position="519"/>
    </location>
</feature>
<proteinExistence type="inferred from homology"/>
<reference evidence="10" key="2">
    <citation type="submission" date="2021-04" db="EMBL/GenBank/DDBJ databases">
        <authorList>
            <person name="Gilroy R."/>
        </authorList>
    </citation>
    <scope>NUCLEOTIDE SEQUENCE</scope>
    <source>
        <strain evidence="10">CHK192-9172</strain>
    </source>
</reference>
<name>A0A9D2IG94_9FIRM</name>
<dbReference type="GO" id="GO:0016471">
    <property type="term" value="C:vacuolar proton-transporting V-type ATPase complex"/>
    <property type="evidence" value="ECO:0007669"/>
    <property type="project" value="TreeGrafter"/>
</dbReference>
<dbReference type="AlphaFoldDB" id="A0A9D2IG94"/>
<feature type="coiled-coil region" evidence="8">
    <location>
        <begin position="105"/>
        <end position="132"/>
    </location>
</feature>
<dbReference type="Gene3D" id="3.30.70.2750">
    <property type="match status" value="1"/>
</dbReference>
<dbReference type="GO" id="GO:0007035">
    <property type="term" value="P:vacuolar acidification"/>
    <property type="evidence" value="ECO:0007669"/>
    <property type="project" value="TreeGrafter"/>
</dbReference>
<feature type="transmembrane region" description="Helical" evidence="9">
    <location>
        <begin position="459"/>
        <end position="477"/>
    </location>
</feature>
<dbReference type="InterPro" id="IPR002490">
    <property type="entry name" value="V-ATPase_116kDa_su"/>
</dbReference>
<keyword evidence="7 9" id="KW-0472">Membrane</keyword>
<protein>
    <submittedName>
        <fullName evidence="10">V-type ATP synthase subunit I</fullName>
    </submittedName>
</protein>
<feature type="transmembrane region" description="Helical" evidence="9">
    <location>
        <begin position="609"/>
        <end position="635"/>
    </location>
</feature>
<keyword evidence="3" id="KW-0813">Transport</keyword>
<dbReference type="PANTHER" id="PTHR11629">
    <property type="entry name" value="VACUOLAR PROTON ATPASES"/>
    <property type="match status" value="1"/>
</dbReference>
<evidence type="ECO:0000256" key="7">
    <source>
        <dbReference type="ARBA" id="ARBA00023136"/>
    </source>
</evidence>
<evidence type="ECO:0000313" key="10">
    <source>
        <dbReference type="EMBL" id="HIZ08184.1"/>
    </source>
</evidence>
<dbReference type="GO" id="GO:0051117">
    <property type="term" value="F:ATPase binding"/>
    <property type="evidence" value="ECO:0007669"/>
    <property type="project" value="TreeGrafter"/>
</dbReference>
<reference evidence="10" key="1">
    <citation type="journal article" date="2021" name="PeerJ">
        <title>Extensive microbial diversity within the chicken gut microbiome revealed by metagenomics and culture.</title>
        <authorList>
            <person name="Gilroy R."/>
            <person name="Ravi A."/>
            <person name="Getino M."/>
            <person name="Pursley I."/>
            <person name="Horton D.L."/>
            <person name="Alikhan N.F."/>
            <person name="Baker D."/>
            <person name="Gharbi K."/>
            <person name="Hall N."/>
            <person name="Watson M."/>
            <person name="Adriaenssens E.M."/>
            <person name="Foster-Nyarko E."/>
            <person name="Jarju S."/>
            <person name="Secka A."/>
            <person name="Antonio M."/>
            <person name="Oren A."/>
            <person name="Chaudhuri R.R."/>
            <person name="La Ragione R."/>
            <person name="Hildebrand F."/>
            <person name="Pallen M.J."/>
        </authorList>
    </citation>
    <scope>NUCLEOTIDE SEQUENCE</scope>
    <source>
        <strain evidence="10">CHK192-9172</strain>
    </source>
</reference>
<comment type="caution">
    <text evidence="10">The sequence shown here is derived from an EMBL/GenBank/DDBJ whole genome shotgun (WGS) entry which is preliminary data.</text>
</comment>
<comment type="similarity">
    <text evidence="2">Belongs to the V-ATPase 116 kDa subunit family.</text>
</comment>
<comment type="subcellular location">
    <subcellularLocation>
        <location evidence="1">Membrane</location>
        <topology evidence="1">Multi-pass membrane protein</topology>
    </subcellularLocation>
</comment>
<keyword evidence="5 9" id="KW-1133">Transmembrane helix</keyword>
<sequence length="673" mass="76250">MAVLKMQRISLCGLNRDRKAILERLQELGMVEINFRKKDIIKGLKKQDTTDQKNDFEKRAQKADQALEILNRYAPEKTSLLDSLAGKPLIEREKYRETVGRQDEYLDAVNKILELEKQISESRSEAAKYQNQIEMLQPWMSLDVPMDITGTRQTRVLLGTITGQAAEEHIRTVLKEQKQPIENVLVQTIAVDKDQTCLAVICMKKDCEAVEDVLRGLGFTKPSIQTSRIPQEEEKCLYDEIRMCEERQEAYRNEIIDLADLRADIKLISDYYRMMAGRYEVLGQLPQTKNTFALSGYVPERVAEAIRQEIMEKYTADVRIEELDEKENAPVLLKNNKFSESVEGVVASFGLPKKGEFDPTLIMSFFYVFFFGLMLSDAAYGAIISIGCAFALLKFPRMDAGLRKSIKMFFWCGLSTVFWGVMFGGYFGDVVTVVGRTFFGKEITVDALWFIPLNDPMKMLMFSLLFGLIHLFTGLALKGYMMLKDKDIVGFISDVVSWFLFLIGLILILLPTSLFYSISQMEFDFGPGLQMAAKVMAVVGAVIILVMSGRRKKKKIGIRLALGVYDLYNITGWLSDVLSYSRLLALGLATGVIAQVVNQMGSMVGKSVFGVIFFIVVFIVGHILNMGINVLGAYVHTNRLQFVEFFGKFYEGGGKPFEPFMAKTKYVDIQEEK</sequence>
<dbReference type="PANTHER" id="PTHR11629:SF63">
    <property type="entry name" value="V-TYPE PROTON ATPASE SUBUNIT A"/>
    <property type="match status" value="1"/>
</dbReference>
<evidence type="ECO:0000256" key="1">
    <source>
        <dbReference type="ARBA" id="ARBA00004141"/>
    </source>
</evidence>
<evidence type="ECO:0000256" key="4">
    <source>
        <dbReference type="ARBA" id="ARBA00022692"/>
    </source>
</evidence>